<accession>A0A2P6NHU0</accession>
<name>A0A2P6NHU0_9EUKA</name>
<dbReference type="STRING" id="1890364.A0A2P6NHU0"/>
<dbReference type="SMART" id="SM00698">
    <property type="entry name" value="MORN"/>
    <property type="match status" value="6"/>
</dbReference>
<dbReference type="GO" id="GO:0071108">
    <property type="term" value="P:protein K48-linked deubiquitination"/>
    <property type="evidence" value="ECO:0007669"/>
    <property type="project" value="TreeGrafter"/>
</dbReference>
<dbReference type="InParanoid" id="A0A2P6NHU0"/>
<dbReference type="Gene3D" id="1.20.1280.50">
    <property type="match status" value="1"/>
</dbReference>
<dbReference type="SMART" id="SM00256">
    <property type="entry name" value="FBOX"/>
    <property type="match status" value="1"/>
</dbReference>
<dbReference type="PROSITE" id="PS50181">
    <property type="entry name" value="FBOX"/>
    <property type="match status" value="1"/>
</dbReference>
<dbReference type="AlphaFoldDB" id="A0A2P6NHU0"/>
<dbReference type="InterPro" id="IPR007518">
    <property type="entry name" value="MINDY"/>
</dbReference>
<reference evidence="4 5" key="1">
    <citation type="journal article" date="2018" name="Genome Biol. Evol.">
        <title>Multiple Roots of Fruiting Body Formation in Amoebozoa.</title>
        <authorList>
            <person name="Hillmann F."/>
            <person name="Forbes G."/>
            <person name="Novohradska S."/>
            <person name="Ferling I."/>
            <person name="Riege K."/>
            <person name="Groth M."/>
            <person name="Westermann M."/>
            <person name="Marz M."/>
            <person name="Spaller T."/>
            <person name="Winckler T."/>
            <person name="Schaap P."/>
            <person name="Glockner G."/>
        </authorList>
    </citation>
    <scope>NUCLEOTIDE SEQUENCE [LARGE SCALE GENOMIC DNA]</scope>
    <source>
        <strain evidence="4 5">Jena</strain>
    </source>
</reference>
<evidence type="ECO:0000256" key="1">
    <source>
        <dbReference type="ARBA" id="ARBA00022737"/>
    </source>
</evidence>
<dbReference type="GO" id="GO:0005829">
    <property type="term" value="C:cytosol"/>
    <property type="evidence" value="ECO:0007669"/>
    <property type="project" value="TreeGrafter"/>
</dbReference>
<feature type="domain" description="F-box" evidence="3">
    <location>
        <begin position="119"/>
        <end position="165"/>
    </location>
</feature>
<dbReference type="Gene3D" id="2.20.110.10">
    <property type="entry name" value="Histone H3 K4-specific methyltransferase SET7/9 N-terminal domain"/>
    <property type="match status" value="2"/>
</dbReference>
<dbReference type="CDD" id="cd22249">
    <property type="entry name" value="UDM1_RNF168_RNF169-like"/>
    <property type="match status" value="1"/>
</dbReference>
<evidence type="ECO:0000259" key="3">
    <source>
        <dbReference type="PROSITE" id="PS50181"/>
    </source>
</evidence>
<sequence length="820" mass="93583">MDTKTISSNFDLHASPLLVPIDIVNRPQTSPYLRQTHLAQPPQQANDAPDSLYENKKLKPNFVGGVSRRRSLFPEVAKRQGENLSKDLIIITPTNRCPSILLSNPTSRNGKMEAVPLNKPYILRLPPHVLQRIFYHVEVKDLCRISRTCRILRDAIKDDITWRNVCFKTGTGPKEKPEYKSWHWLAVSKLRVWNMDERKQGPGTLLFENKGQPDGWYYGDWEKGRRHGFGVRSWANGNKYAGDWVNDVRHGDGVFIYPDGSFYSGKLEKGQFTFGTYRWSNGRTYKGQFEGIKRQGNGQYIWEDGRIYEGGWYEDKRHGPGKLMWPNGDFFEGTFIEGKRSGPGKLVTRKGDVYQQNWREKIFDEKNRGIESGPEVESVAIPVDKSSDDVSSGDDDMDEHHDHSEDDTSQTLTILNLNLYYECSPEERQNNYELKKVDYFGRRVNIILQNENGPCPLIAIGNVLLLSGKMELSLDYSAISNEQLLHLVAECLTNSNLHLKESEEVGADYQKNMSDAINLLPHMLRGMDINVRFGGYNAYEYTPECIIFDLLGINLVHGWLVDPTDKVAHPVLCNLSYNKAMEKLVESSVAADTPTDTKNEEPIATINTPPSERRSKVMVEASVIESFFSSSPTQLTYHGLYELHKNLSEGSLSVFFRGNHFSTLIKHKGCLYVLVTDAGFRNESVVWEKLEDIDNDGDFYLGDFNQQKQSDLPPIIASAIAEVGNSVANLLPSLNSTSESYAIDGYVPTEKEVQEQLDIEEKIRQERKKEDEERDRQLALQLMKEEERENQEILQQQVQEKKAQQKKAQETKKEKDCIIS</sequence>
<dbReference type="GO" id="GO:0071944">
    <property type="term" value="C:cell periphery"/>
    <property type="evidence" value="ECO:0007669"/>
    <property type="project" value="TreeGrafter"/>
</dbReference>
<evidence type="ECO:0000313" key="5">
    <source>
        <dbReference type="Proteomes" id="UP000241769"/>
    </source>
</evidence>
<dbReference type="PANTHER" id="PTHR18063">
    <property type="entry name" value="NF-E2 INDUCIBLE PROTEIN"/>
    <property type="match status" value="1"/>
</dbReference>
<proteinExistence type="predicted"/>
<feature type="region of interest" description="Disordered" evidence="2">
    <location>
        <begin position="798"/>
        <end position="820"/>
    </location>
</feature>
<dbReference type="PANTHER" id="PTHR18063:SF6">
    <property type="entry name" value="UBIQUITIN CARBOXYL-TERMINAL HYDROLASE"/>
    <property type="match status" value="1"/>
</dbReference>
<dbReference type="GO" id="GO:0004843">
    <property type="term" value="F:cysteine-type deubiquitinase activity"/>
    <property type="evidence" value="ECO:0007669"/>
    <property type="project" value="InterPro"/>
</dbReference>
<evidence type="ECO:0000313" key="4">
    <source>
        <dbReference type="EMBL" id="PRP83502.1"/>
    </source>
</evidence>
<dbReference type="InterPro" id="IPR033979">
    <property type="entry name" value="MINDY_domain"/>
</dbReference>
<dbReference type="Pfam" id="PF12937">
    <property type="entry name" value="F-box-like"/>
    <property type="match status" value="1"/>
</dbReference>
<organism evidence="4 5">
    <name type="scientific">Planoprotostelium fungivorum</name>
    <dbReference type="NCBI Taxonomy" id="1890364"/>
    <lineage>
        <taxon>Eukaryota</taxon>
        <taxon>Amoebozoa</taxon>
        <taxon>Evosea</taxon>
        <taxon>Variosea</taxon>
        <taxon>Cavosteliida</taxon>
        <taxon>Cavosteliaceae</taxon>
        <taxon>Planoprotostelium</taxon>
    </lineage>
</organism>
<dbReference type="InterPro" id="IPR036047">
    <property type="entry name" value="F-box-like_dom_sf"/>
</dbReference>
<gene>
    <name evidence="4" type="ORF">PROFUN_04376</name>
</gene>
<dbReference type="Proteomes" id="UP000241769">
    <property type="component" value="Unassembled WGS sequence"/>
</dbReference>
<feature type="region of interest" description="Disordered" evidence="2">
    <location>
        <begin position="589"/>
        <end position="611"/>
    </location>
</feature>
<comment type="caution">
    <text evidence="4">The sequence shown here is derived from an EMBL/GenBank/DDBJ whole genome shotgun (WGS) entry which is preliminary data.</text>
</comment>
<evidence type="ECO:0000256" key="2">
    <source>
        <dbReference type="SAM" id="MobiDB-lite"/>
    </source>
</evidence>
<dbReference type="EMBL" id="MDYQ01000081">
    <property type="protein sequence ID" value="PRP83502.1"/>
    <property type="molecule type" value="Genomic_DNA"/>
</dbReference>
<feature type="region of interest" description="Disordered" evidence="2">
    <location>
        <begin position="382"/>
        <end position="408"/>
    </location>
</feature>
<keyword evidence="5" id="KW-1185">Reference proteome</keyword>
<feature type="compositionally biased region" description="Basic and acidic residues" evidence="2">
    <location>
        <begin position="799"/>
        <end position="820"/>
    </location>
</feature>
<dbReference type="InterPro" id="IPR003409">
    <property type="entry name" value="MORN"/>
</dbReference>
<dbReference type="InterPro" id="IPR001810">
    <property type="entry name" value="F-box_dom"/>
</dbReference>
<dbReference type="SUPFAM" id="SSF82185">
    <property type="entry name" value="Histone H3 K4-specific methyltransferase SET7/9 N-terminal domain"/>
    <property type="match status" value="2"/>
</dbReference>
<dbReference type="SUPFAM" id="SSF81383">
    <property type="entry name" value="F-box domain"/>
    <property type="match status" value="1"/>
</dbReference>
<dbReference type="OrthoDB" id="10261212at2759"/>
<dbReference type="GO" id="GO:0016807">
    <property type="term" value="F:cysteine-type carboxypeptidase activity"/>
    <property type="evidence" value="ECO:0007669"/>
    <property type="project" value="TreeGrafter"/>
</dbReference>
<dbReference type="GO" id="GO:1990380">
    <property type="term" value="F:K48-linked deubiquitinase activity"/>
    <property type="evidence" value="ECO:0007669"/>
    <property type="project" value="InterPro"/>
</dbReference>
<keyword evidence="1" id="KW-0677">Repeat</keyword>
<dbReference type="Pfam" id="PF04424">
    <property type="entry name" value="MINDY_DUB"/>
    <property type="match status" value="1"/>
</dbReference>
<dbReference type="Pfam" id="PF02493">
    <property type="entry name" value="MORN"/>
    <property type="match status" value="5"/>
</dbReference>
<protein>
    <recommendedName>
        <fullName evidence="3">F-box domain-containing protein</fullName>
    </recommendedName>
</protein>